<evidence type="ECO:0000256" key="2">
    <source>
        <dbReference type="ARBA" id="ARBA00022722"/>
    </source>
</evidence>
<dbReference type="SUPFAM" id="SSF52540">
    <property type="entry name" value="P-loop containing nucleoside triphosphate hydrolases"/>
    <property type="match status" value="1"/>
</dbReference>
<evidence type="ECO:0000256" key="8">
    <source>
        <dbReference type="ARBA" id="ARBA00022840"/>
    </source>
</evidence>
<evidence type="ECO:0000256" key="11">
    <source>
        <dbReference type="ARBA" id="ARBA00023235"/>
    </source>
</evidence>
<dbReference type="OrthoDB" id="9810135at2"/>
<dbReference type="GO" id="GO:0033202">
    <property type="term" value="C:DNA helicase complex"/>
    <property type="evidence" value="ECO:0007669"/>
    <property type="project" value="TreeGrafter"/>
</dbReference>
<dbReference type="Pfam" id="PF00580">
    <property type="entry name" value="UvrD-helicase"/>
    <property type="match status" value="1"/>
</dbReference>
<dbReference type="Proteomes" id="UP000248790">
    <property type="component" value="Unassembled WGS sequence"/>
</dbReference>
<dbReference type="InterPro" id="IPR000212">
    <property type="entry name" value="DNA_helicase_UvrD/REP"/>
</dbReference>
<dbReference type="AlphaFoldDB" id="A0A327X879"/>
<reference evidence="18 19" key="1">
    <citation type="submission" date="2018-06" db="EMBL/GenBank/DDBJ databases">
        <title>Genomic Encyclopedia of Archaeal and Bacterial Type Strains, Phase II (KMG-II): from individual species to whole genera.</title>
        <authorList>
            <person name="Goeker M."/>
        </authorList>
    </citation>
    <scope>NUCLEOTIDE SEQUENCE [LARGE SCALE GENOMIC DNA]</scope>
    <source>
        <strain evidence="18 19">DSM 21851</strain>
    </source>
</reference>
<dbReference type="SUPFAM" id="SSF52980">
    <property type="entry name" value="Restriction endonuclease-like"/>
    <property type="match status" value="1"/>
</dbReference>
<evidence type="ECO:0000256" key="10">
    <source>
        <dbReference type="ARBA" id="ARBA00023204"/>
    </source>
</evidence>
<dbReference type="GO" id="GO:0043138">
    <property type="term" value="F:3'-5' DNA helicase activity"/>
    <property type="evidence" value="ECO:0007669"/>
    <property type="project" value="UniProtKB-EC"/>
</dbReference>
<dbReference type="Gene3D" id="3.40.50.300">
    <property type="entry name" value="P-loop containing nucleotide triphosphate hydrolases"/>
    <property type="match status" value="3"/>
</dbReference>
<keyword evidence="7" id="KW-0269">Exonuclease</keyword>
<evidence type="ECO:0000256" key="16">
    <source>
        <dbReference type="PROSITE-ProRule" id="PRU00560"/>
    </source>
</evidence>
<comment type="similarity">
    <text evidence="1">Belongs to the helicase family. UvrD subfamily.</text>
</comment>
<keyword evidence="2" id="KW-0540">Nuclease</keyword>
<evidence type="ECO:0000256" key="3">
    <source>
        <dbReference type="ARBA" id="ARBA00022741"/>
    </source>
</evidence>
<dbReference type="EC" id="5.6.2.4" evidence="13"/>
<dbReference type="PROSITE" id="PS51198">
    <property type="entry name" value="UVRD_HELICASE_ATP_BIND"/>
    <property type="match status" value="1"/>
</dbReference>
<dbReference type="Pfam" id="PF12705">
    <property type="entry name" value="PDDEXK_1"/>
    <property type="match status" value="1"/>
</dbReference>
<accession>A0A327X879</accession>
<dbReference type="GO" id="GO:0000725">
    <property type="term" value="P:recombinational repair"/>
    <property type="evidence" value="ECO:0007669"/>
    <property type="project" value="TreeGrafter"/>
</dbReference>
<dbReference type="PANTHER" id="PTHR11070">
    <property type="entry name" value="UVRD / RECB / PCRA DNA HELICASE FAMILY MEMBER"/>
    <property type="match status" value="1"/>
</dbReference>
<keyword evidence="6 16" id="KW-0347">Helicase</keyword>
<evidence type="ECO:0000256" key="9">
    <source>
        <dbReference type="ARBA" id="ARBA00023125"/>
    </source>
</evidence>
<dbReference type="Pfam" id="PF13361">
    <property type="entry name" value="UvrD_C"/>
    <property type="match status" value="2"/>
</dbReference>
<evidence type="ECO:0000259" key="17">
    <source>
        <dbReference type="PROSITE" id="PS51198"/>
    </source>
</evidence>
<dbReference type="RefSeq" id="WP_111627055.1">
    <property type="nucleotide sequence ID" value="NZ_QLMC01000001.1"/>
</dbReference>
<evidence type="ECO:0000256" key="14">
    <source>
        <dbReference type="ARBA" id="ARBA00034923"/>
    </source>
</evidence>
<dbReference type="CDD" id="cd17932">
    <property type="entry name" value="DEXQc_UvrD"/>
    <property type="match status" value="1"/>
</dbReference>
<feature type="domain" description="UvrD-like helicase ATP-binding" evidence="17">
    <location>
        <begin position="6"/>
        <end position="302"/>
    </location>
</feature>
<proteinExistence type="inferred from homology"/>
<dbReference type="EMBL" id="QLMC01000001">
    <property type="protein sequence ID" value="RAK02899.1"/>
    <property type="molecule type" value="Genomic_DNA"/>
</dbReference>
<dbReference type="Gene3D" id="1.10.10.160">
    <property type="match status" value="1"/>
</dbReference>
<dbReference type="PANTHER" id="PTHR11070:SF2">
    <property type="entry name" value="ATP-DEPENDENT DNA HELICASE SRS2"/>
    <property type="match status" value="1"/>
</dbReference>
<name>A0A327X879_LARAB</name>
<feature type="binding site" evidence="16">
    <location>
        <begin position="27"/>
        <end position="34"/>
    </location>
    <ligand>
        <name>ATP</name>
        <dbReference type="ChEBI" id="CHEBI:30616"/>
    </ligand>
</feature>
<organism evidence="18 19">
    <name type="scientific">Larkinella arboricola</name>
    <dbReference type="NCBI Taxonomy" id="643671"/>
    <lineage>
        <taxon>Bacteria</taxon>
        <taxon>Pseudomonadati</taxon>
        <taxon>Bacteroidota</taxon>
        <taxon>Cytophagia</taxon>
        <taxon>Cytophagales</taxon>
        <taxon>Spirosomataceae</taxon>
        <taxon>Larkinella</taxon>
    </lineage>
</organism>
<evidence type="ECO:0000256" key="7">
    <source>
        <dbReference type="ARBA" id="ARBA00022839"/>
    </source>
</evidence>
<comment type="catalytic activity">
    <reaction evidence="12">
        <text>Couples ATP hydrolysis with the unwinding of duplex DNA by translocating in the 3'-5' direction.</text>
        <dbReference type="EC" id="5.6.2.4"/>
    </reaction>
</comment>
<sequence length="966" mass="112479">MTELNHAPNSSQLKAIATLEGPLLIIAGPGSGKTKTLVDRIVRLIEQGIPAEDLFVATFTEKAAKELVTRISNQLLRLDIRVNLNEMYLGTLHSLFLRLLEEYREYTRFKRSYRILDDFDQQFLIYRNISRFDEIQNVDVLTGPPTRSRWERASSLVRLLGKVSEEYIDAITLSNSADLAVQVLGQTYILYREILLEENVLDFAVIQTELLHLLETQPQILSRLQEKFKYLMIDEYQDTNTIQERIVLLLADAKHNLCVVGDDDQGLYRFRGASIRNILEFPNHFAPSECTTIRLETNYRSHPDIIAFYNDWMARLDWSGGTSTCFRYDKTIIPRPGSFHSSPSVIRVGASGSFERYCEEVLAFIRQLENSGKISDYNQIAMLFRSVRNDQVLALAAFLEDNGVPVFSPRSALFFERDEIKLLLGALVFLFPNLFEDLKWQEDAQLGIWDRYTEWKQFFADALRADKNKHRDLILWVRQTAKIHATMASSTTYALAALLYQLLEFPMFAEFLEVDMNDKKRNLRAAFNIALLSKILYRFEYLYDVTILTPKKLQSVLQSFFNQYLRFVYEGGIQEYEDFDEMAPSGCVSFMTIHQAKGLEFPIVMVGSLNGVPRSQTEPVDLTAYLSKPPFEPTTETHRFDFWRLYYTAFSRPQNLLVLTTYEKQGQGRSPSKYFDEVYWSLPSWRDARFRLDDFVFDSLKPVNLKHEYSFTSHILLYENCPLQYKFYKELEFVEVRTGGVLGGSLLHQTIEDIHRHVLRGEPHHELTDEKIKGWYDLNYYLLAKQQRTQLRQAQLDALYRQILRYRDRQANQWHLIREAEVDVSLVKEDYILKGTIDLIEGENGTVELVDFKSGDKPDVNTTDPRLKKQLNQYRRQLEIYAHLVEERTGQTVSRMNLYYPKEESGSPYVSFPYNRDNVAVTVGSFDEVVKKIEAHDYDMAHTPKTEKLCGDCDMRYHCNPTKFSL</sequence>
<evidence type="ECO:0000256" key="4">
    <source>
        <dbReference type="ARBA" id="ARBA00022763"/>
    </source>
</evidence>
<dbReference type="GO" id="GO:0005829">
    <property type="term" value="C:cytosol"/>
    <property type="evidence" value="ECO:0007669"/>
    <property type="project" value="TreeGrafter"/>
</dbReference>
<evidence type="ECO:0000256" key="6">
    <source>
        <dbReference type="ARBA" id="ARBA00022806"/>
    </source>
</evidence>
<dbReference type="InterPro" id="IPR038726">
    <property type="entry name" value="PDDEXK_AddAB-type"/>
</dbReference>
<evidence type="ECO:0000313" key="18">
    <source>
        <dbReference type="EMBL" id="RAK02899.1"/>
    </source>
</evidence>
<dbReference type="GO" id="GO:0005524">
    <property type="term" value="F:ATP binding"/>
    <property type="evidence" value="ECO:0007669"/>
    <property type="project" value="UniProtKB-UniRule"/>
</dbReference>
<evidence type="ECO:0000256" key="12">
    <source>
        <dbReference type="ARBA" id="ARBA00034617"/>
    </source>
</evidence>
<dbReference type="GO" id="GO:0003677">
    <property type="term" value="F:DNA binding"/>
    <property type="evidence" value="ECO:0007669"/>
    <property type="project" value="UniProtKB-KW"/>
</dbReference>
<keyword evidence="11" id="KW-0413">Isomerase</keyword>
<gene>
    <name evidence="18" type="ORF">LX87_01020</name>
</gene>
<keyword evidence="4" id="KW-0227">DNA damage</keyword>
<dbReference type="InterPro" id="IPR014017">
    <property type="entry name" value="DNA_helicase_UvrD-like_C"/>
</dbReference>
<keyword evidence="3 16" id="KW-0547">Nucleotide-binding</keyword>
<evidence type="ECO:0000256" key="1">
    <source>
        <dbReference type="ARBA" id="ARBA00009922"/>
    </source>
</evidence>
<dbReference type="InterPro" id="IPR011604">
    <property type="entry name" value="PDDEXK-like_dom_sf"/>
</dbReference>
<keyword evidence="9" id="KW-0238">DNA-binding</keyword>
<dbReference type="InterPro" id="IPR014016">
    <property type="entry name" value="UvrD-like_ATP-bd"/>
</dbReference>
<keyword evidence="19" id="KW-1185">Reference proteome</keyword>
<evidence type="ECO:0000256" key="15">
    <source>
        <dbReference type="ARBA" id="ARBA00048988"/>
    </source>
</evidence>
<evidence type="ECO:0000313" key="19">
    <source>
        <dbReference type="Proteomes" id="UP000248790"/>
    </source>
</evidence>
<comment type="catalytic activity">
    <reaction evidence="15">
        <text>ATP + H2O = ADP + phosphate + H(+)</text>
        <dbReference type="Rhea" id="RHEA:13065"/>
        <dbReference type="ChEBI" id="CHEBI:15377"/>
        <dbReference type="ChEBI" id="CHEBI:15378"/>
        <dbReference type="ChEBI" id="CHEBI:30616"/>
        <dbReference type="ChEBI" id="CHEBI:43474"/>
        <dbReference type="ChEBI" id="CHEBI:456216"/>
        <dbReference type="EC" id="5.6.2.4"/>
    </reaction>
</comment>
<protein>
    <recommendedName>
        <fullName evidence="13">DNA 3'-5' helicase</fullName>
        <ecNumber evidence="13">5.6.2.4</ecNumber>
    </recommendedName>
    <alternativeName>
        <fullName evidence="14">DNA 3'-5' helicase II</fullName>
    </alternativeName>
</protein>
<dbReference type="InterPro" id="IPR013986">
    <property type="entry name" value="DExx_box_DNA_helicase_dom_sf"/>
</dbReference>
<comment type="caution">
    <text evidence="18">The sequence shown here is derived from an EMBL/GenBank/DDBJ whole genome shotgun (WGS) entry which is preliminary data.</text>
</comment>
<keyword evidence="8 16" id="KW-0067">ATP-binding</keyword>
<dbReference type="InterPro" id="IPR011335">
    <property type="entry name" value="Restrct_endonuc-II-like"/>
</dbReference>
<keyword evidence="5 16" id="KW-0378">Hydrolase</keyword>
<dbReference type="Gene3D" id="3.90.320.10">
    <property type="match status" value="1"/>
</dbReference>
<dbReference type="GO" id="GO:0004527">
    <property type="term" value="F:exonuclease activity"/>
    <property type="evidence" value="ECO:0007669"/>
    <property type="project" value="UniProtKB-KW"/>
</dbReference>
<keyword evidence="10" id="KW-0234">DNA repair</keyword>
<dbReference type="InterPro" id="IPR027417">
    <property type="entry name" value="P-loop_NTPase"/>
</dbReference>
<evidence type="ECO:0000256" key="5">
    <source>
        <dbReference type="ARBA" id="ARBA00022801"/>
    </source>
</evidence>
<evidence type="ECO:0000256" key="13">
    <source>
        <dbReference type="ARBA" id="ARBA00034808"/>
    </source>
</evidence>